<reference evidence="1 2" key="1">
    <citation type="submission" date="2018-07" db="EMBL/GenBank/DDBJ databases">
        <authorList>
            <person name="Peeters C."/>
        </authorList>
    </citation>
    <scope>NUCLEOTIDE SEQUENCE [LARGE SCALE GENOMIC DNA]</scope>
    <source>
        <strain evidence="1 2">LMG 30378</strain>
    </source>
</reference>
<dbReference type="Pfam" id="PF10045">
    <property type="entry name" value="DUF2280"/>
    <property type="match status" value="1"/>
</dbReference>
<dbReference type="RefSeq" id="WP_129241241.1">
    <property type="nucleotide sequence ID" value="NZ_UFQC01000011.1"/>
</dbReference>
<name>A0A446CHJ8_9BURK</name>
<dbReference type="Proteomes" id="UP000289465">
    <property type="component" value="Unassembled WGS sequence"/>
</dbReference>
<accession>A0A446CHJ8</accession>
<dbReference type="OrthoDB" id="6464700at2"/>
<evidence type="ECO:0008006" key="3">
    <source>
        <dbReference type="Google" id="ProtNLM"/>
    </source>
</evidence>
<proteinExistence type="predicted"/>
<protein>
    <recommendedName>
        <fullName evidence="3">DUF2280 domain-containing protein</fullName>
    </recommendedName>
</protein>
<sequence length="157" mass="17463">MAKLTEAHKRFIVQALACWDTPSQVAEAIKEEFGLDVPRMQVAQYDPTKVAGKGLAKKWRELFEATRKRFREEVAEIPIADQAFRLRALGKIYERHFNRGNVVGAAAVLEQAAKEVGGAFTNRREHTGLDGGPIEQKTVVVDGKEIAAAVAELNRDY</sequence>
<organism evidence="1 2">
    <name type="scientific">Achromobacter veterisilvae</name>
    <dbReference type="NCBI Taxonomy" id="2069367"/>
    <lineage>
        <taxon>Bacteria</taxon>
        <taxon>Pseudomonadati</taxon>
        <taxon>Pseudomonadota</taxon>
        <taxon>Betaproteobacteria</taxon>
        <taxon>Burkholderiales</taxon>
        <taxon>Alcaligenaceae</taxon>
        <taxon>Achromobacter</taxon>
    </lineage>
</organism>
<dbReference type="InterPro" id="IPR018738">
    <property type="entry name" value="DUF2280"/>
</dbReference>
<evidence type="ECO:0000313" key="2">
    <source>
        <dbReference type="Proteomes" id="UP000289465"/>
    </source>
</evidence>
<gene>
    <name evidence="1" type="ORF">AVE30378_02546</name>
</gene>
<dbReference type="EMBL" id="UFQC01000011">
    <property type="protein sequence ID" value="SSW67288.1"/>
    <property type="molecule type" value="Genomic_DNA"/>
</dbReference>
<evidence type="ECO:0000313" key="1">
    <source>
        <dbReference type="EMBL" id="SSW67288.1"/>
    </source>
</evidence>
<dbReference type="AlphaFoldDB" id="A0A446CHJ8"/>